<feature type="domain" description="Beta-glucuronidase C-terminal" evidence="2">
    <location>
        <begin position="415"/>
        <end position="513"/>
    </location>
</feature>
<feature type="signal peptide" evidence="1">
    <location>
        <begin position="1"/>
        <end position="21"/>
    </location>
</feature>
<evidence type="ECO:0000313" key="4">
    <source>
        <dbReference type="Proteomes" id="UP001498398"/>
    </source>
</evidence>
<keyword evidence="1" id="KW-0732">Signal</keyword>
<dbReference type="PANTHER" id="PTHR36183:SF2">
    <property type="entry name" value="BETA-GLUCURONIDASE C-TERMINAL DOMAIN-CONTAINING PROTEIN"/>
    <property type="match status" value="1"/>
</dbReference>
<dbReference type="EMBL" id="JBANRG010000032">
    <property type="protein sequence ID" value="KAK7451055.1"/>
    <property type="molecule type" value="Genomic_DNA"/>
</dbReference>
<accession>A0ABR1JAH0</accession>
<evidence type="ECO:0000256" key="1">
    <source>
        <dbReference type="SAM" id="SignalP"/>
    </source>
</evidence>
<keyword evidence="4" id="KW-1185">Reference proteome</keyword>
<evidence type="ECO:0000259" key="2">
    <source>
        <dbReference type="Pfam" id="PF16862"/>
    </source>
</evidence>
<dbReference type="InterPro" id="IPR031728">
    <property type="entry name" value="GlcAase_C"/>
</dbReference>
<protein>
    <recommendedName>
        <fullName evidence="2">Beta-glucuronidase C-terminal domain-containing protein</fullName>
    </recommendedName>
</protein>
<feature type="chain" id="PRO_5045437803" description="Beta-glucuronidase C-terminal domain-containing protein" evidence="1">
    <location>
        <begin position="22"/>
        <end position="517"/>
    </location>
</feature>
<proteinExistence type="predicted"/>
<dbReference type="Pfam" id="PF16862">
    <property type="entry name" value="Glyco_hydro_79C"/>
    <property type="match status" value="1"/>
</dbReference>
<dbReference type="Gene3D" id="3.20.20.80">
    <property type="entry name" value="Glycosidases"/>
    <property type="match status" value="1"/>
</dbReference>
<gene>
    <name evidence="3" type="ORF">VKT23_012730</name>
</gene>
<dbReference type="PANTHER" id="PTHR36183">
    <property type="entry name" value="BETA-GLUCURONIDASE"/>
    <property type="match status" value="1"/>
</dbReference>
<sequence>MISWARNFLLASPLTISLSYAVTVDIPVSVPSGAPMASGSLFSLSIEQDRWLDWAGNTSRNEFFFNTLDNLIQITGEPPQIRIGADSGGSYKFQRGATGDAQLVFPDPSATVPYPEADKIVVGNAYYEAARFLPRNTHIIWGVNFGENNITAAVLEAQAIRKAFDSPAVKDAGVILDFVEIGNEANVYTRNRLRSPDFNISEYVKEWSSFAQNVSTAAGISSSSHVKFWGGSFADSLFGTAGFSTQNMLSNGILDSPEGKLITTAFSLENDGLLQDLMAKSTIRSNLTIFSPDITAVKNQGLDYVLGETNNCPLHGVPGVSNVAGAALWALDYALFARQIGVTRVFFHQGIGYRYNMIQPLTLTRSALDASNLSTPLPPHIQPPYYAAVIAAEAIGNGGNTQIIELTVNSTKVAGYGFFTGGRIARAVFINSEAFLATTAERTSVHIDLSFDSEGPTSMDIKRLAIEHADDVSGLTWGGVSYETDDARPSGEETIETVDISDGFDISATEVVMLSFR</sequence>
<comment type="caution">
    <text evidence="3">The sequence shown here is derived from an EMBL/GenBank/DDBJ whole genome shotgun (WGS) entry which is preliminary data.</text>
</comment>
<evidence type="ECO:0000313" key="3">
    <source>
        <dbReference type="EMBL" id="KAK7451055.1"/>
    </source>
</evidence>
<dbReference type="InterPro" id="IPR052974">
    <property type="entry name" value="GH79_Enzymes"/>
</dbReference>
<name>A0ABR1JAH0_9AGAR</name>
<reference evidence="3 4" key="1">
    <citation type="submission" date="2024-01" db="EMBL/GenBank/DDBJ databases">
        <title>A draft genome for the cacao thread blight pathogen Marasmiellus scandens.</title>
        <authorList>
            <person name="Baruah I.K."/>
            <person name="Leung J."/>
            <person name="Bukari Y."/>
            <person name="Amoako-Attah I."/>
            <person name="Meinhardt L.W."/>
            <person name="Bailey B.A."/>
            <person name="Cohen S.P."/>
        </authorList>
    </citation>
    <scope>NUCLEOTIDE SEQUENCE [LARGE SCALE GENOMIC DNA]</scope>
    <source>
        <strain evidence="3 4">GH-19</strain>
    </source>
</reference>
<dbReference type="Proteomes" id="UP001498398">
    <property type="component" value="Unassembled WGS sequence"/>
</dbReference>
<organism evidence="3 4">
    <name type="scientific">Marasmiellus scandens</name>
    <dbReference type="NCBI Taxonomy" id="2682957"/>
    <lineage>
        <taxon>Eukaryota</taxon>
        <taxon>Fungi</taxon>
        <taxon>Dikarya</taxon>
        <taxon>Basidiomycota</taxon>
        <taxon>Agaricomycotina</taxon>
        <taxon>Agaricomycetes</taxon>
        <taxon>Agaricomycetidae</taxon>
        <taxon>Agaricales</taxon>
        <taxon>Marasmiineae</taxon>
        <taxon>Omphalotaceae</taxon>
        <taxon>Marasmiellus</taxon>
    </lineage>
</organism>